<keyword evidence="1" id="KW-0472">Membrane</keyword>
<keyword evidence="1" id="KW-0812">Transmembrane</keyword>
<evidence type="ECO:0000313" key="3">
    <source>
        <dbReference type="Proteomes" id="UP000293142"/>
    </source>
</evidence>
<keyword evidence="1" id="KW-1133">Transmembrane helix</keyword>
<dbReference type="AlphaFoldDB" id="A0A4Q9DHV5"/>
<feature type="transmembrane region" description="Helical" evidence="1">
    <location>
        <begin position="91"/>
        <end position="110"/>
    </location>
</feature>
<organism evidence="2 3">
    <name type="scientific">Paenibacillus thalictri</name>
    <dbReference type="NCBI Taxonomy" id="2527873"/>
    <lineage>
        <taxon>Bacteria</taxon>
        <taxon>Bacillati</taxon>
        <taxon>Bacillota</taxon>
        <taxon>Bacilli</taxon>
        <taxon>Bacillales</taxon>
        <taxon>Paenibacillaceae</taxon>
        <taxon>Paenibacillus</taxon>
    </lineage>
</organism>
<reference evidence="2 3" key="1">
    <citation type="submission" date="2019-02" db="EMBL/GenBank/DDBJ databases">
        <title>Paenibacillus sp. nov., isolated from surface-sterilized tissue of Thalictrum simplex L.</title>
        <authorList>
            <person name="Tuo L."/>
        </authorList>
    </citation>
    <scope>NUCLEOTIDE SEQUENCE [LARGE SCALE GENOMIC DNA]</scope>
    <source>
        <strain evidence="2 3">N2SHLJ1</strain>
    </source>
</reference>
<dbReference type="InterPro" id="IPR018750">
    <property type="entry name" value="DUF2306_membrane"/>
</dbReference>
<dbReference type="Pfam" id="PF10067">
    <property type="entry name" value="DUF2306"/>
    <property type="match status" value="1"/>
</dbReference>
<feature type="transmembrane region" description="Helical" evidence="1">
    <location>
        <begin position="150"/>
        <end position="171"/>
    </location>
</feature>
<keyword evidence="3" id="KW-1185">Reference proteome</keyword>
<feature type="transmembrane region" description="Helical" evidence="1">
    <location>
        <begin position="116"/>
        <end position="138"/>
    </location>
</feature>
<name>A0A4Q9DHV5_9BACL</name>
<protein>
    <submittedName>
        <fullName evidence="2">DUF2306 domain-containing protein</fullName>
    </submittedName>
</protein>
<dbReference type="RefSeq" id="WP_131016834.1">
    <property type="nucleotide sequence ID" value="NZ_SIRE01000023.1"/>
</dbReference>
<feature type="transmembrane region" description="Helical" evidence="1">
    <location>
        <begin position="49"/>
        <end position="71"/>
    </location>
</feature>
<evidence type="ECO:0000313" key="2">
    <source>
        <dbReference type="EMBL" id="TBL72646.1"/>
    </source>
</evidence>
<sequence length="216" mass="24548">MPKPGRLYTILFVISFVFVVYAVYVNFIYDPQAAGFLSHKTDLKRPLNVPVWLKIMNVHVVFACIAMLSGLINFSNRIIAKHRKFHRINGYLYLVSVIMVDLTSGFMAPYSTGGKLNSIAFNMLNIVWLLMTVTAIVQIRKKQVVKHRKWMIRSYAFCFTNMCIHLITAFLHDGFGIAYSTSYTIGVYGTIVLLPIAAEVVIRTVFRKPPLIAVGY</sequence>
<gene>
    <name evidence="2" type="ORF">EYB31_28235</name>
</gene>
<feature type="transmembrane region" description="Helical" evidence="1">
    <location>
        <begin position="7"/>
        <end position="29"/>
    </location>
</feature>
<comment type="caution">
    <text evidence="2">The sequence shown here is derived from an EMBL/GenBank/DDBJ whole genome shotgun (WGS) entry which is preliminary data.</text>
</comment>
<feature type="transmembrane region" description="Helical" evidence="1">
    <location>
        <begin position="183"/>
        <end position="202"/>
    </location>
</feature>
<dbReference type="Proteomes" id="UP000293142">
    <property type="component" value="Unassembled WGS sequence"/>
</dbReference>
<proteinExistence type="predicted"/>
<accession>A0A4Q9DHV5</accession>
<evidence type="ECO:0000256" key="1">
    <source>
        <dbReference type="SAM" id="Phobius"/>
    </source>
</evidence>
<dbReference type="OrthoDB" id="195502at2"/>
<dbReference type="EMBL" id="SIRE01000023">
    <property type="protein sequence ID" value="TBL72646.1"/>
    <property type="molecule type" value="Genomic_DNA"/>
</dbReference>